<proteinExistence type="predicted"/>
<dbReference type="InterPro" id="IPR027417">
    <property type="entry name" value="P-loop_NTPase"/>
</dbReference>
<sequence>MSFIRKKDALDYFKSNGVKKPCLFSEDINVSGSKRFHVTSSRNIFDNMLTNENNHYYEFWTADQSLVFGLDLDIKKVDDIDGEKIVKQVIKNVINGAKKYYHHTYEPKDFIVLENSPIHQEEESPDKISYHIICRGLTFENHLVTKDFYMRLNKDYKMDHCDSSIYNVTCFRLCFSSKKGKKAMALPVKFTIDGMNTVFPERSSKKSMYKFWLRTLLTYIDDDDPIITKKHISHKNSVTLIDNNQDDTNIDAKKLEDMIFQLPANYYDDRETWIKMGIILKNTGEFFDLWNRWSKQSTKYDNAVMQKTWESFKTDGRIKIGTLIHWCNESNVTNMLNSKRSLKDNIISYPEKPIQLDSSSKIILNQAKLEPSIYEPYINKRMIAVQSEKGTGKTTNLLKSLFTSGTVTKDTSILFVSSRRTFGIKLLGDLKDKKFKLYSNVKEHYITNPRIICQVDSLMRLDRIKYDIVVIDEAESLARYLTSSHFTKNPHSSLTVSTLKMRVKEADHIYVLDADLSIRCLNFYKNVLQLKEDEYQLIVNEYKPYEEYTFVSMSYDQWLVSIIRDVSNNKRLVIPMASNTKAKDLYTKITNDYPNKNVLLIHKETSDEDKLEKLVNVNNTWKNYDIIIYTPSVCMGVSFDISGHFDKIYAYGCHMSLGAQEFCQMIHRVRDPKDKKIYISMDYYKEFNKTEDFLSYEEVEEMMCSDYYLTHFDVHNNLVVKEASHIVHMDGEVQRRRDVVLQYPYKNDPVYDLYVRNVWEMIENKLNFSASFYGYAKHKGYKMEFQKEDVDKALVNEMKSIKDKRVEEQKMKNNTGIIEAKDITREEYNQLIKMRSEYLTEQNVHEIHRYNLKKCYAVDAANITEEFVEIYNDQSKMKQYRNISTIIKTDTISTDSKLGLLKKSRQTNLSLTNCYLDFTVKNQYAHHYYALSILKYAGVDINNLEVEISDDNMQEALENIVKWAENYKKDIALKFDLNIRNKTLVDMNRTSRIKLANNIIESMYGIKFKKDKTMYKIMGNEIWDNLPREVKVIAIEMYNLDEVELKDMFGDDEVNFMALDEGIEV</sequence>
<evidence type="ECO:0000259" key="1">
    <source>
        <dbReference type="Pfam" id="PF02399"/>
    </source>
</evidence>
<dbReference type="InterPro" id="IPR014819">
    <property type="entry name" value="PriCT_2"/>
</dbReference>
<evidence type="ECO:0008006" key="4">
    <source>
        <dbReference type="Google" id="ProtNLM"/>
    </source>
</evidence>
<dbReference type="EMBL" id="MN740611">
    <property type="protein sequence ID" value="QHU35770.1"/>
    <property type="molecule type" value="Genomic_DNA"/>
</dbReference>
<dbReference type="AlphaFoldDB" id="A0A6C0LZF6"/>
<dbReference type="InterPro" id="IPR003450">
    <property type="entry name" value="Replication_origin-bd"/>
</dbReference>
<dbReference type="GO" id="GO:0016817">
    <property type="term" value="F:hydrolase activity, acting on acid anhydrides"/>
    <property type="evidence" value="ECO:0007669"/>
    <property type="project" value="InterPro"/>
</dbReference>
<reference evidence="3" key="1">
    <citation type="journal article" date="2020" name="Nature">
        <title>Giant virus diversity and host interactions through global metagenomics.</title>
        <authorList>
            <person name="Schulz F."/>
            <person name="Roux S."/>
            <person name="Paez-Espino D."/>
            <person name="Jungbluth S."/>
            <person name="Walsh D.A."/>
            <person name="Denef V.J."/>
            <person name="McMahon K.D."/>
            <person name="Konstantinidis K.T."/>
            <person name="Eloe-Fadrosh E.A."/>
            <person name="Kyrpides N.C."/>
            <person name="Woyke T."/>
        </authorList>
    </citation>
    <scope>NUCLEOTIDE SEQUENCE</scope>
    <source>
        <strain evidence="3">GVMAG-S-1035085-51</strain>
    </source>
</reference>
<dbReference type="GO" id="GO:0005524">
    <property type="term" value="F:ATP binding"/>
    <property type="evidence" value="ECO:0007669"/>
    <property type="project" value="InterPro"/>
</dbReference>
<dbReference type="SUPFAM" id="SSF52540">
    <property type="entry name" value="P-loop containing nucleoside triphosphate hydrolases"/>
    <property type="match status" value="1"/>
</dbReference>
<feature type="domain" description="Primase C-terminal 2" evidence="2">
    <location>
        <begin position="256"/>
        <end position="327"/>
    </location>
</feature>
<name>A0A6C0LZF6_9ZZZZ</name>
<dbReference type="Pfam" id="PF02399">
    <property type="entry name" value="Herpes_ori_bp"/>
    <property type="match status" value="2"/>
</dbReference>
<feature type="domain" description="Replication origin-binding protein" evidence="1">
    <location>
        <begin position="613"/>
        <end position="683"/>
    </location>
</feature>
<feature type="domain" description="Replication origin-binding protein" evidence="1">
    <location>
        <begin position="380"/>
        <end position="542"/>
    </location>
</feature>
<dbReference type="GO" id="GO:0006260">
    <property type="term" value="P:DNA replication"/>
    <property type="evidence" value="ECO:0007669"/>
    <property type="project" value="InterPro"/>
</dbReference>
<evidence type="ECO:0000313" key="3">
    <source>
        <dbReference type="EMBL" id="QHU35770.1"/>
    </source>
</evidence>
<dbReference type="Pfam" id="PF08707">
    <property type="entry name" value="PriCT_2"/>
    <property type="match status" value="1"/>
</dbReference>
<dbReference type="GO" id="GO:0003688">
    <property type="term" value="F:DNA replication origin binding"/>
    <property type="evidence" value="ECO:0007669"/>
    <property type="project" value="InterPro"/>
</dbReference>
<organism evidence="3">
    <name type="scientific">viral metagenome</name>
    <dbReference type="NCBI Taxonomy" id="1070528"/>
    <lineage>
        <taxon>unclassified sequences</taxon>
        <taxon>metagenomes</taxon>
        <taxon>organismal metagenomes</taxon>
    </lineage>
</organism>
<accession>A0A6C0LZF6</accession>
<evidence type="ECO:0000259" key="2">
    <source>
        <dbReference type="Pfam" id="PF08707"/>
    </source>
</evidence>
<protein>
    <recommendedName>
        <fullName evidence="4">Replication origin-binding protein domain-containing protein</fullName>
    </recommendedName>
</protein>